<dbReference type="Pfam" id="PF06541">
    <property type="entry name" value="ABC_trans_CmpB"/>
    <property type="match status" value="1"/>
</dbReference>
<evidence type="ECO:0000313" key="2">
    <source>
        <dbReference type="EMBL" id="MBU5438784.1"/>
    </source>
</evidence>
<sequence>MFNTFNFYHIFLFFILYSCIGWIIEVVYHIFILKKFINRGFLFGPICPIYGSGAVLMILFLTPLKNNLLYLFLGGIVVATILEYITGYVLELVFDTKWWDYSEEKFNIKGYVCLRFSLAWGIASVILMYVIHPIMEYVVYSIPASLLSPLYNILLIFFVIDLTLTINSLIEFRKVLKELVNIREELNKKIRSREGILKGRAETVYLKLKRRHIRLLKAYPHLTTGRLSHVIEEIKNKRDLIRKELHK</sequence>
<dbReference type="RefSeq" id="WP_216520159.1">
    <property type="nucleotide sequence ID" value="NZ_JAHLPM010000010.1"/>
</dbReference>
<organism evidence="2 3">
    <name type="scientific">Tissierella simiarum</name>
    <dbReference type="NCBI Taxonomy" id="2841534"/>
    <lineage>
        <taxon>Bacteria</taxon>
        <taxon>Bacillati</taxon>
        <taxon>Bacillota</taxon>
        <taxon>Tissierellia</taxon>
        <taxon>Tissierellales</taxon>
        <taxon>Tissierellaceae</taxon>
        <taxon>Tissierella</taxon>
    </lineage>
</organism>
<evidence type="ECO:0000256" key="1">
    <source>
        <dbReference type="SAM" id="Phobius"/>
    </source>
</evidence>
<gene>
    <name evidence="2" type="ORF">KQI42_12220</name>
</gene>
<feature type="transmembrane region" description="Helical" evidence="1">
    <location>
        <begin position="68"/>
        <end position="90"/>
    </location>
</feature>
<protein>
    <submittedName>
        <fullName evidence="2">ABC transporter permease</fullName>
    </submittedName>
</protein>
<keyword evidence="1" id="KW-0812">Transmembrane</keyword>
<dbReference type="EMBL" id="JAHLPM010000010">
    <property type="protein sequence ID" value="MBU5438784.1"/>
    <property type="molecule type" value="Genomic_DNA"/>
</dbReference>
<reference evidence="2 3" key="1">
    <citation type="submission" date="2021-06" db="EMBL/GenBank/DDBJ databases">
        <authorList>
            <person name="Sun Q."/>
            <person name="Li D."/>
        </authorList>
    </citation>
    <scope>NUCLEOTIDE SEQUENCE [LARGE SCALE GENOMIC DNA]</scope>
    <source>
        <strain evidence="2 3">MSJ-40</strain>
    </source>
</reference>
<evidence type="ECO:0000313" key="3">
    <source>
        <dbReference type="Proteomes" id="UP000749471"/>
    </source>
</evidence>
<comment type="caution">
    <text evidence="2">The sequence shown here is derived from an EMBL/GenBank/DDBJ whole genome shotgun (WGS) entry which is preliminary data.</text>
</comment>
<keyword evidence="1" id="KW-0472">Membrane</keyword>
<feature type="transmembrane region" description="Helical" evidence="1">
    <location>
        <begin position="111"/>
        <end position="131"/>
    </location>
</feature>
<keyword evidence="3" id="KW-1185">Reference proteome</keyword>
<feature type="transmembrane region" description="Helical" evidence="1">
    <location>
        <begin position="151"/>
        <end position="170"/>
    </location>
</feature>
<feature type="transmembrane region" description="Helical" evidence="1">
    <location>
        <begin position="6"/>
        <end position="28"/>
    </location>
</feature>
<proteinExistence type="predicted"/>
<dbReference type="InterPro" id="IPR010540">
    <property type="entry name" value="CmpB_TMEM229"/>
</dbReference>
<accession>A0ABS6E7Q3</accession>
<name>A0ABS6E7Q3_9FIRM</name>
<dbReference type="Proteomes" id="UP000749471">
    <property type="component" value="Unassembled WGS sequence"/>
</dbReference>
<keyword evidence="1" id="KW-1133">Transmembrane helix</keyword>
<feature type="transmembrane region" description="Helical" evidence="1">
    <location>
        <begin position="40"/>
        <end position="62"/>
    </location>
</feature>